<reference evidence="4 5" key="1">
    <citation type="submission" date="2024-11" db="EMBL/GenBank/DDBJ databases">
        <title>Chromosome-level genome assembly of the freshwater bivalve Anodonta woodiana.</title>
        <authorList>
            <person name="Chen X."/>
        </authorList>
    </citation>
    <scope>NUCLEOTIDE SEQUENCE [LARGE SCALE GENOMIC DNA]</scope>
    <source>
        <strain evidence="4">MN2024</strain>
        <tissue evidence="4">Gills</tissue>
    </source>
</reference>
<keyword evidence="1" id="KW-0175">Coiled coil</keyword>
<keyword evidence="2" id="KW-0812">Transmembrane</keyword>
<organism evidence="4 5">
    <name type="scientific">Sinanodonta woodiana</name>
    <name type="common">Chinese pond mussel</name>
    <name type="synonym">Anodonta woodiana</name>
    <dbReference type="NCBI Taxonomy" id="1069815"/>
    <lineage>
        <taxon>Eukaryota</taxon>
        <taxon>Metazoa</taxon>
        <taxon>Spiralia</taxon>
        <taxon>Lophotrochozoa</taxon>
        <taxon>Mollusca</taxon>
        <taxon>Bivalvia</taxon>
        <taxon>Autobranchia</taxon>
        <taxon>Heteroconchia</taxon>
        <taxon>Palaeoheterodonta</taxon>
        <taxon>Unionida</taxon>
        <taxon>Unionoidea</taxon>
        <taxon>Unionidae</taxon>
        <taxon>Unioninae</taxon>
        <taxon>Sinanodonta</taxon>
    </lineage>
</organism>
<dbReference type="InterPro" id="IPR019019">
    <property type="entry name" value="H-type_lectin_domain"/>
</dbReference>
<evidence type="ECO:0000259" key="3">
    <source>
        <dbReference type="Pfam" id="PF09458"/>
    </source>
</evidence>
<sequence>MEASPKWSSYVQFAVQAIILIMLAVLLGYIYIQDDRLKELEKRMATMSIKAESTELVISKTVKTFLKLSELLSEGLKVINVRLGIVGKKMTELFIQPQEFASVKDQTSKELKDIEAKSQLMKQEFRKMEDNLENIREELENTDQMFQQLKDRLADVCNRDKSAVSLQQILQSQLDEIATEIATIDKTFNQRDSDLKNLTEKNVEMKSVQSNAIYNVDKTNKDIYEPIGSRKDVLDKNSNAFEIEKGNFANVKQHSTASDSCQTGVVALDQPISSDDERLLKVQFGIPFSSPPVISYGIVKLDTNTLSGSRVGVSLKDQSTTGFTASFTTWLGSIVYECAISWVACARS</sequence>
<dbReference type="PANTHER" id="PTHR46938">
    <property type="entry name" value="DISCOIDIN-1 SUBUNIT A-RELATED-RELATED"/>
    <property type="match status" value="1"/>
</dbReference>
<keyword evidence="2" id="KW-0472">Membrane</keyword>
<dbReference type="Pfam" id="PF09458">
    <property type="entry name" value="H_lectin"/>
    <property type="match status" value="1"/>
</dbReference>
<dbReference type="SUPFAM" id="SSF141086">
    <property type="entry name" value="Agglutinin HPA-like"/>
    <property type="match status" value="1"/>
</dbReference>
<dbReference type="InterPro" id="IPR052487">
    <property type="entry name" value="Galactose-binding_lectin"/>
</dbReference>
<evidence type="ECO:0000256" key="1">
    <source>
        <dbReference type="SAM" id="Coils"/>
    </source>
</evidence>
<dbReference type="InterPro" id="IPR037221">
    <property type="entry name" value="H-type_lectin_dom_sf"/>
</dbReference>
<evidence type="ECO:0000313" key="4">
    <source>
        <dbReference type="EMBL" id="KAL3852433.1"/>
    </source>
</evidence>
<gene>
    <name evidence="4" type="ORF">ACJMK2_016072</name>
</gene>
<dbReference type="Proteomes" id="UP001634394">
    <property type="component" value="Unassembled WGS sequence"/>
</dbReference>
<protein>
    <recommendedName>
        <fullName evidence="3">H-type lectin domain-containing protein</fullName>
    </recommendedName>
</protein>
<dbReference type="Gene3D" id="2.60.40.2080">
    <property type="match status" value="1"/>
</dbReference>
<feature type="transmembrane region" description="Helical" evidence="2">
    <location>
        <begin position="13"/>
        <end position="32"/>
    </location>
</feature>
<keyword evidence="2" id="KW-1133">Transmembrane helix</keyword>
<feature type="coiled-coil region" evidence="1">
    <location>
        <begin position="104"/>
        <end position="152"/>
    </location>
</feature>
<proteinExistence type="predicted"/>
<dbReference type="EMBL" id="JBJQND010000015">
    <property type="protein sequence ID" value="KAL3852433.1"/>
    <property type="molecule type" value="Genomic_DNA"/>
</dbReference>
<feature type="domain" description="H-type lectin" evidence="3">
    <location>
        <begin position="281"/>
        <end position="344"/>
    </location>
</feature>
<comment type="caution">
    <text evidence="4">The sequence shown here is derived from an EMBL/GenBank/DDBJ whole genome shotgun (WGS) entry which is preliminary data.</text>
</comment>
<dbReference type="AlphaFoldDB" id="A0ABD3UVK1"/>
<keyword evidence="5" id="KW-1185">Reference proteome</keyword>
<evidence type="ECO:0000313" key="5">
    <source>
        <dbReference type="Proteomes" id="UP001634394"/>
    </source>
</evidence>
<accession>A0ABD3UVK1</accession>
<evidence type="ECO:0000256" key="2">
    <source>
        <dbReference type="SAM" id="Phobius"/>
    </source>
</evidence>
<name>A0ABD3UVK1_SINWO</name>